<comment type="catalytic activity">
    <reaction evidence="13">
        <text>[(1-&gt;4)-N-acetyl-beta-D-glucosaminyl](n) + n H2O = chitosan + n acetate</text>
        <dbReference type="Rhea" id="RHEA:10464"/>
        <dbReference type="Rhea" id="RHEA-COMP:9593"/>
        <dbReference type="Rhea" id="RHEA-COMP:9597"/>
        <dbReference type="ChEBI" id="CHEBI:15377"/>
        <dbReference type="ChEBI" id="CHEBI:17029"/>
        <dbReference type="ChEBI" id="CHEBI:30089"/>
        <dbReference type="ChEBI" id="CHEBI:57704"/>
        <dbReference type="EC" id="3.5.1.41"/>
    </reaction>
    <physiologicalReaction direction="left-to-right" evidence="13">
        <dbReference type="Rhea" id="RHEA:10465"/>
    </physiologicalReaction>
</comment>
<keyword evidence="4" id="KW-0336">GPI-anchor</keyword>
<dbReference type="InterPro" id="IPR002509">
    <property type="entry name" value="NODB_dom"/>
</dbReference>
<dbReference type="GO" id="GO:0098552">
    <property type="term" value="C:side of membrane"/>
    <property type="evidence" value="ECO:0007669"/>
    <property type="project" value="UniProtKB-KW"/>
</dbReference>
<evidence type="ECO:0000256" key="7">
    <source>
        <dbReference type="ARBA" id="ARBA00023277"/>
    </source>
</evidence>
<dbReference type="AlphaFoldDB" id="A0A6A4IJ60"/>
<dbReference type="GO" id="GO:0000272">
    <property type="term" value="P:polysaccharide catabolic process"/>
    <property type="evidence" value="ECO:0007669"/>
    <property type="project" value="UniProtKB-KW"/>
</dbReference>
<evidence type="ECO:0000256" key="5">
    <source>
        <dbReference type="ARBA" id="ARBA00023024"/>
    </source>
</evidence>
<dbReference type="GO" id="GO:0005886">
    <property type="term" value="C:plasma membrane"/>
    <property type="evidence" value="ECO:0007669"/>
    <property type="project" value="UniProtKB-SubCell"/>
</dbReference>
<evidence type="ECO:0000256" key="6">
    <source>
        <dbReference type="ARBA" id="ARBA00023136"/>
    </source>
</evidence>
<dbReference type="SUPFAM" id="SSF88713">
    <property type="entry name" value="Glycoside hydrolase/deacetylase"/>
    <property type="match status" value="1"/>
</dbReference>
<evidence type="ECO:0000256" key="2">
    <source>
        <dbReference type="ARBA" id="ARBA00004609"/>
    </source>
</evidence>
<evidence type="ECO:0000259" key="16">
    <source>
        <dbReference type="PROSITE" id="PS51677"/>
    </source>
</evidence>
<evidence type="ECO:0000256" key="10">
    <source>
        <dbReference type="ARBA" id="ARBA00023316"/>
    </source>
</evidence>
<dbReference type="Proteomes" id="UP000799118">
    <property type="component" value="Unassembled WGS sequence"/>
</dbReference>
<keyword evidence="6" id="KW-0472">Membrane</keyword>
<evidence type="ECO:0000256" key="15">
    <source>
        <dbReference type="SAM" id="SignalP"/>
    </source>
</evidence>
<keyword evidence="15" id="KW-0732">Signal</keyword>
<evidence type="ECO:0000313" key="18">
    <source>
        <dbReference type="Proteomes" id="UP000799118"/>
    </source>
</evidence>
<dbReference type="PROSITE" id="PS51677">
    <property type="entry name" value="NODB"/>
    <property type="match status" value="1"/>
</dbReference>
<evidence type="ECO:0000256" key="1">
    <source>
        <dbReference type="ARBA" id="ARBA00001941"/>
    </source>
</evidence>
<dbReference type="PANTHER" id="PTHR10587:SF135">
    <property type="entry name" value="CHITIN DEACETYLASE 3"/>
    <property type="match status" value="1"/>
</dbReference>
<comment type="subcellular location">
    <subcellularLocation>
        <location evidence="2">Cell membrane</location>
        <topology evidence="2">Lipid-anchor</topology>
        <topology evidence="2">GPI-anchor</topology>
    </subcellularLocation>
</comment>
<evidence type="ECO:0000256" key="4">
    <source>
        <dbReference type="ARBA" id="ARBA00022622"/>
    </source>
</evidence>
<feature type="region of interest" description="Disordered" evidence="14">
    <location>
        <begin position="365"/>
        <end position="394"/>
    </location>
</feature>
<feature type="chain" id="PRO_5025650245" description="chitin deacetylase" evidence="15">
    <location>
        <begin position="22"/>
        <end position="394"/>
    </location>
</feature>
<dbReference type="GO" id="GO:0006032">
    <property type="term" value="P:chitin catabolic process"/>
    <property type="evidence" value="ECO:0007669"/>
    <property type="project" value="UniProtKB-KW"/>
</dbReference>
<keyword evidence="3" id="KW-1003">Cell membrane</keyword>
<keyword evidence="18" id="KW-1185">Reference proteome</keyword>
<dbReference type="PANTHER" id="PTHR10587">
    <property type="entry name" value="GLYCOSYL TRANSFERASE-RELATED"/>
    <property type="match status" value="1"/>
</dbReference>
<evidence type="ECO:0000256" key="12">
    <source>
        <dbReference type="ARBA" id="ARBA00024056"/>
    </source>
</evidence>
<dbReference type="EMBL" id="ML769385">
    <property type="protein sequence ID" value="KAE9410519.1"/>
    <property type="molecule type" value="Genomic_DNA"/>
</dbReference>
<keyword evidence="17" id="KW-0378">Hydrolase</keyword>
<dbReference type="Pfam" id="PF01522">
    <property type="entry name" value="Polysacc_deac_1"/>
    <property type="match status" value="1"/>
</dbReference>
<evidence type="ECO:0000256" key="3">
    <source>
        <dbReference type="ARBA" id="ARBA00022475"/>
    </source>
</evidence>
<dbReference type="EC" id="3.5.1.41" evidence="12"/>
<dbReference type="GO" id="GO:0009272">
    <property type="term" value="P:fungal-type cell wall biogenesis"/>
    <property type="evidence" value="ECO:0007669"/>
    <property type="project" value="UniProtKB-ARBA"/>
</dbReference>
<dbReference type="GO" id="GO:0071555">
    <property type="term" value="P:cell wall organization"/>
    <property type="evidence" value="ECO:0007669"/>
    <property type="project" value="UniProtKB-KW"/>
</dbReference>
<sequence length="394" mass="42632">MFLSFFFAAFVILLSAVYANAQEHRSNQRHDSNQWFHPRDHPVHQLFRRDDATTDGATYPQVGSPAWTAAYPASTPNSAKLPAAWTDALSAAVAAGSIPDIPPSKIAAPNTSPVYPEGYDPTSPKVCSGTYKCRIPGDMWDAPDGYIGMGFDDGPTDDFLEDKNQRVTHFMIGCNMLSQPALLTRAMDLGDDIAVHTWTHPYMTTLSNEDVLAQLGWTLQVIHDSSGGRLSKFWRPPYGDTDVRVSAIAKEVFGLETILWNRDTEDWSLTSGGTTDEAIQNSMTEWLSGPKSPGLIILEHELSTPSVRAFEHAYPLMKSNGWNLLSVTQAVATDGSAYQNAYSIDSGEVTPADVVSGNLTTTSISTASSATTSTSSTTTRSSTSLSRSSSSTLS</sequence>
<dbReference type="InterPro" id="IPR011330">
    <property type="entry name" value="Glyco_hydro/deAcase_b/a-brl"/>
</dbReference>
<keyword evidence="4" id="KW-0325">Glycoprotein</keyword>
<keyword evidence="5" id="KW-0146">Chitin degradation</keyword>
<accession>A0A6A4IJ60</accession>
<dbReference type="OrthoDB" id="407355at2759"/>
<comment type="cofactor">
    <cofactor evidence="1">
        <name>Co(2+)</name>
        <dbReference type="ChEBI" id="CHEBI:48828"/>
    </cofactor>
</comment>
<name>A0A6A4IJ60_9AGAR</name>
<evidence type="ECO:0000256" key="14">
    <source>
        <dbReference type="SAM" id="MobiDB-lite"/>
    </source>
</evidence>
<evidence type="ECO:0000256" key="11">
    <source>
        <dbReference type="ARBA" id="ARBA00023326"/>
    </source>
</evidence>
<reference evidence="17" key="1">
    <citation type="journal article" date="2019" name="Environ. Microbiol.">
        <title>Fungal ecological strategies reflected in gene transcription - a case study of two litter decomposers.</title>
        <authorList>
            <person name="Barbi F."/>
            <person name="Kohler A."/>
            <person name="Barry K."/>
            <person name="Baskaran P."/>
            <person name="Daum C."/>
            <person name="Fauchery L."/>
            <person name="Ihrmark K."/>
            <person name="Kuo A."/>
            <person name="LaButti K."/>
            <person name="Lipzen A."/>
            <person name="Morin E."/>
            <person name="Grigoriev I.V."/>
            <person name="Henrissat B."/>
            <person name="Lindahl B."/>
            <person name="Martin F."/>
        </authorList>
    </citation>
    <scope>NUCLEOTIDE SEQUENCE</scope>
    <source>
        <strain evidence="17">JB14</strain>
    </source>
</reference>
<keyword evidence="8" id="KW-0170">Cobalt</keyword>
<keyword evidence="10" id="KW-0961">Cell wall biogenesis/degradation</keyword>
<dbReference type="GO" id="GO:0004099">
    <property type="term" value="F:chitin deacetylase activity"/>
    <property type="evidence" value="ECO:0007669"/>
    <property type="project" value="UniProtKB-EC"/>
</dbReference>
<evidence type="ECO:0000256" key="9">
    <source>
        <dbReference type="ARBA" id="ARBA00023288"/>
    </source>
</evidence>
<dbReference type="Gene3D" id="3.20.20.370">
    <property type="entry name" value="Glycoside hydrolase/deacetylase"/>
    <property type="match status" value="1"/>
</dbReference>
<evidence type="ECO:0000256" key="13">
    <source>
        <dbReference type="ARBA" id="ARBA00048494"/>
    </source>
</evidence>
<evidence type="ECO:0000313" key="17">
    <source>
        <dbReference type="EMBL" id="KAE9410519.1"/>
    </source>
</evidence>
<protein>
    <recommendedName>
        <fullName evidence="12">chitin deacetylase</fullName>
        <ecNumber evidence="12">3.5.1.41</ecNumber>
    </recommendedName>
</protein>
<organism evidence="17 18">
    <name type="scientific">Gymnopus androsaceus JB14</name>
    <dbReference type="NCBI Taxonomy" id="1447944"/>
    <lineage>
        <taxon>Eukaryota</taxon>
        <taxon>Fungi</taxon>
        <taxon>Dikarya</taxon>
        <taxon>Basidiomycota</taxon>
        <taxon>Agaricomycotina</taxon>
        <taxon>Agaricomycetes</taxon>
        <taxon>Agaricomycetidae</taxon>
        <taxon>Agaricales</taxon>
        <taxon>Marasmiineae</taxon>
        <taxon>Omphalotaceae</taxon>
        <taxon>Gymnopus</taxon>
    </lineage>
</organism>
<evidence type="ECO:0000256" key="8">
    <source>
        <dbReference type="ARBA" id="ARBA00023285"/>
    </source>
</evidence>
<keyword evidence="7" id="KW-0119">Carbohydrate metabolism</keyword>
<feature type="signal peptide" evidence="15">
    <location>
        <begin position="1"/>
        <end position="21"/>
    </location>
</feature>
<feature type="domain" description="NodB homology" evidence="16">
    <location>
        <begin position="134"/>
        <end position="325"/>
    </location>
</feature>
<dbReference type="InterPro" id="IPR050248">
    <property type="entry name" value="Polysacc_deacetylase_ArnD"/>
</dbReference>
<keyword evidence="11" id="KW-0624">Polysaccharide degradation</keyword>
<proteinExistence type="predicted"/>
<keyword evidence="9" id="KW-0449">Lipoprotein</keyword>
<gene>
    <name evidence="17" type="ORF">BT96DRAFT_805666</name>
</gene>